<comment type="subcellular location">
    <subcellularLocation>
        <location evidence="1">Nucleus</location>
    </subcellularLocation>
</comment>
<keyword evidence="4" id="KW-1185">Reference proteome</keyword>
<protein>
    <recommendedName>
        <fullName evidence="2">HTH psq-type domain-containing protein</fullName>
    </recommendedName>
</protein>
<organism evidence="3 4">
    <name type="scientific">Rhamnusium bicolor</name>
    <dbReference type="NCBI Taxonomy" id="1586634"/>
    <lineage>
        <taxon>Eukaryota</taxon>
        <taxon>Metazoa</taxon>
        <taxon>Ecdysozoa</taxon>
        <taxon>Arthropoda</taxon>
        <taxon>Hexapoda</taxon>
        <taxon>Insecta</taxon>
        <taxon>Pterygota</taxon>
        <taxon>Neoptera</taxon>
        <taxon>Endopterygota</taxon>
        <taxon>Coleoptera</taxon>
        <taxon>Polyphaga</taxon>
        <taxon>Cucujiformia</taxon>
        <taxon>Chrysomeloidea</taxon>
        <taxon>Cerambycidae</taxon>
        <taxon>Lepturinae</taxon>
        <taxon>Rhagiini</taxon>
        <taxon>Rhamnusium</taxon>
    </lineage>
</organism>
<dbReference type="GO" id="GO:0003677">
    <property type="term" value="F:DNA binding"/>
    <property type="evidence" value="ECO:0007669"/>
    <property type="project" value="InterPro"/>
</dbReference>
<evidence type="ECO:0000313" key="3">
    <source>
        <dbReference type="EMBL" id="KAJ8947645.1"/>
    </source>
</evidence>
<dbReference type="SUPFAM" id="SSF46689">
    <property type="entry name" value="Homeodomain-like"/>
    <property type="match status" value="1"/>
</dbReference>
<dbReference type="Pfam" id="PF05225">
    <property type="entry name" value="HTH_psq"/>
    <property type="match status" value="1"/>
</dbReference>
<dbReference type="GO" id="GO:0005634">
    <property type="term" value="C:nucleus"/>
    <property type="evidence" value="ECO:0007669"/>
    <property type="project" value="UniProtKB-SubCell"/>
</dbReference>
<dbReference type="Gene3D" id="1.10.10.60">
    <property type="entry name" value="Homeodomain-like"/>
    <property type="match status" value="1"/>
</dbReference>
<sequence>MPRKPRHVLGARNYKNYSHYKLQQALEEIRSKSISLRNAAKKYQISKNTLWNKLHGKHERMPGKPRVFTEQEEESFAGHLIDLSAFGFPVTGEDLKIIVKSYLNRQGRNVSCFKNNYPGPDWEKLFIRHRPELSQRFSQNISHSRAATEEETINHPFDNLQTELEAVPPANIWNYDETNLVDNPGRSKVITRKGTKYPEMIRNYSKACTSSRICGNAEDRLVPVYVNYKSQKIWSTWTDDGPLNARCNRTSSGWFDFQVFED</sequence>
<gene>
    <name evidence="3" type="ORF">NQ314_008568</name>
</gene>
<accession>A0AAV8Y9H8</accession>
<dbReference type="AlphaFoldDB" id="A0AAV8Y9H8"/>
<proteinExistence type="predicted"/>
<comment type="caution">
    <text evidence="3">The sequence shown here is derived from an EMBL/GenBank/DDBJ whole genome shotgun (WGS) entry which is preliminary data.</text>
</comment>
<feature type="domain" description="HTH psq-type" evidence="2">
    <location>
        <begin position="21"/>
        <end position="59"/>
    </location>
</feature>
<dbReference type="EMBL" id="JANEYF010002360">
    <property type="protein sequence ID" value="KAJ8947645.1"/>
    <property type="molecule type" value="Genomic_DNA"/>
</dbReference>
<name>A0AAV8Y9H8_9CUCU</name>
<reference evidence="3" key="1">
    <citation type="journal article" date="2023" name="Insect Mol. Biol.">
        <title>Genome sequencing provides insights into the evolution of gene families encoding plant cell wall-degrading enzymes in longhorned beetles.</title>
        <authorList>
            <person name="Shin N.R."/>
            <person name="Okamura Y."/>
            <person name="Kirsch R."/>
            <person name="Pauchet Y."/>
        </authorList>
    </citation>
    <scope>NUCLEOTIDE SEQUENCE</scope>
    <source>
        <strain evidence="3">RBIC_L_NR</strain>
    </source>
</reference>
<dbReference type="InterPro" id="IPR009057">
    <property type="entry name" value="Homeodomain-like_sf"/>
</dbReference>
<evidence type="ECO:0000259" key="2">
    <source>
        <dbReference type="Pfam" id="PF05225"/>
    </source>
</evidence>
<evidence type="ECO:0000313" key="4">
    <source>
        <dbReference type="Proteomes" id="UP001162156"/>
    </source>
</evidence>
<evidence type="ECO:0000256" key="1">
    <source>
        <dbReference type="ARBA" id="ARBA00004123"/>
    </source>
</evidence>
<dbReference type="Proteomes" id="UP001162156">
    <property type="component" value="Unassembled WGS sequence"/>
</dbReference>
<dbReference type="InterPro" id="IPR007889">
    <property type="entry name" value="HTH_Psq"/>
</dbReference>